<protein>
    <submittedName>
        <fullName evidence="3">SH3 domain-containing protein</fullName>
    </submittedName>
</protein>
<feature type="compositionally biased region" description="Low complexity" evidence="1">
    <location>
        <begin position="104"/>
        <end position="122"/>
    </location>
</feature>
<dbReference type="EMBL" id="JAERQM010000008">
    <property type="protein sequence ID" value="MBU8546635.1"/>
    <property type="molecule type" value="Genomic_DNA"/>
</dbReference>
<feature type="region of interest" description="Disordered" evidence="1">
    <location>
        <begin position="104"/>
        <end position="137"/>
    </location>
</feature>
<dbReference type="Proteomes" id="UP000689967">
    <property type="component" value="Unassembled WGS sequence"/>
</dbReference>
<dbReference type="Pfam" id="PF08239">
    <property type="entry name" value="SH3_3"/>
    <property type="match status" value="1"/>
</dbReference>
<dbReference type="InterPro" id="IPR003646">
    <property type="entry name" value="SH3-like_bac-type"/>
</dbReference>
<gene>
    <name evidence="3" type="ORF">JJQ90_23145</name>
</gene>
<feature type="domain" description="SH3b" evidence="2">
    <location>
        <begin position="152"/>
        <end position="202"/>
    </location>
</feature>
<evidence type="ECO:0000313" key="3">
    <source>
        <dbReference type="EMBL" id="MBU8546635.1"/>
    </source>
</evidence>
<proteinExistence type="predicted"/>
<comment type="caution">
    <text evidence="3">The sequence shown here is derived from an EMBL/GenBank/DDBJ whole genome shotgun (WGS) entry which is preliminary data.</text>
</comment>
<evidence type="ECO:0000259" key="2">
    <source>
        <dbReference type="Pfam" id="PF08239"/>
    </source>
</evidence>
<accession>A0ABS6HD09</accession>
<evidence type="ECO:0000256" key="1">
    <source>
        <dbReference type="SAM" id="MobiDB-lite"/>
    </source>
</evidence>
<evidence type="ECO:0000313" key="4">
    <source>
        <dbReference type="Proteomes" id="UP000689967"/>
    </source>
</evidence>
<keyword evidence="4" id="KW-1185">Reference proteome</keyword>
<organism evidence="3 4">
    <name type="scientific">Falsiroseomonas oleicola</name>
    <dbReference type="NCBI Taxonomy" id="2801474"/>
    <lineage>
        <taxon>Bacteria</taxon>
        <taxon>Pseudomonadati</taxon>
        <taxon>Pseudomonadota</taxon>
        <taxon>Alphaproteobacteria</taxon>
        <taxon>Acetobacterales</taxon>
        <taxon>Roseomonadaceae</taxon>
        <taxon>Falsiroseomonas</taxon>
    </lineage>
</organism>
<sequence>MASLRAHLRDAQMQGELRDIAVFSLPNPRDHVVCARWVTADGSEGDLIARVLPAPPLRMVAGEAVPTRAAMVVMEDGPGLWRGGAIGYPRQRFCKAAEAEAAGGAPDTAPEAAADAAPVATPMSAPTPVAEPAPQPHTPDSLLEAVTVVSPVRVRAGPSGSSDILWVAERGRSFTVHGHAPGGWVQVGDASEPAGWVHASLLDSD</sequence>
<reference evidence="3 4" key="1">
    <citation type="submission" date="2021-01" db="EMBL/GenBank/DDBJ databases">
        <title>Roseomonas sp. nov, a bacterium isolated from an oil production mixture in Yumen Oilfield.</title>
        <authorList>
            <person name="Wu D."/>
        </authorList>
    </citation>
    <scope>NUCLEOTIDE SEQUENCE [LARGE SCALE GENOMIC DNA]</scope>
    <source>
        <strain evidence="3 4">ROY-5-3</strain>
    </source>
</reference>
<dbReference type="RefSeq" id="WP_216878651.1">
    <property type="nucleotide sequence ID" value="NZ_JAERQM010000008.1"/>
</dbReference>
<name>A0ABS6HD09_9PROT</name>